<comment type="caution">
    <text evidence="2">The sequence shown here is derived from an EMBL/GenBank/DDBJ whole genome shotgun (WGS) entry which is preliminary data.</text>
</comment>
<accession>A0ABQ2QU95</accession>
<protein>
    <submittedName>
        <fullName evidence="2">Chaperone for general secretion pathway YbaY</fullName>
    </submittedName>
</protein>
<feature type="chain" id="PRO_5045394250" evidence="1">
    <location>
        <begin position="23"/>
        <end position="133"/>
    </location>
</feature>
<feature type="signal peptide" evidence="1">
    <location>
        <begin position="1"/>
        <end position="22"/>
    </location>
</feature>
<proteinExistence type="predicted"/>
<name>A0ABQ2QU95_9GAMM</name>
<dbReference type="PANTHER" id="PTHR38013:SF1">
    <property type="entry name" value="GLYCOPROTEIN_POLYSACCHARIDE METABOLISM"/>
    <property type="match status" value="1"/>
</dbReference>
<reference evidence="3" key="1">
    <citation type="journal article" date="2019" name="Int. J. Syst. Evol. Microbiol.">
        <title>The Global Catalogue of Microorganisms (GCM) 10K type strain sequencing project: providing services to taxonomists for standard genome sequencing and annotation.</title>
        <authorList>
            <consortium name="The Broad Institute Genomics Platform"/>
            <consortium name="The Broad Institute Genome Sequencing Center for Infectious Disease"/>
            <person name="Wu L."/>
            <person name="Ma J."/>
        </authorList>
    </citation>
    <scope>NUCLEOTIDE SEQUENCE [LARGE SCALE GENOMIC DNA]</scope>
    <source>
        <strain evidence="3">JCM 32305</strain>
    </source>
</reference>
<organism evidence="2 3">
    <name type="scientific">Shewanella ulleungensis</name>
    <dbReference type="NCBI Taxonomy" id="2282699"/>
    <lineage>
        <taxon>Bacteria</taxon>
        <taxon>Pseudomonadati</taxon>
        <taxon>Pseudomonadota</taxon>
        <taxon>Gammaproteobacteria</taxon>
        <taxon>Alteromonadales</taxon>
        <taxon>Shewanellaceae</taxon>
        <taxon>Shewanella</taxon>
    </lineage>
</organism>
<dbReference type="PROSITE" id="PS51257">
    <property type="entry name" value="PROKAR_LIPOPROTEIN"/>
    <property type="match status" value="1"/>
</dbReference>
<evidence type="ECO:0000313" key="3">
    <source>
        <dbReference type="Proteomes" id="UP000654004"/>
    </source>
</evidence>
<dbReference type="EMBL" id="BMQW01000009">
    <property type="protein sequence ID" value="GGP94790.1"/>
    <property type="molecule type" value="Genomic_DNA"/>
</dbReference>
<dbReference type="RefSeq" id="WP_188957779.1">
    <property type="nucleotide sequence ID" value="NZ_BMQW01000009.1"/>
</dbReference>
<dbReference type="InterPro" id="IPR039366">
    <property type="entry name" value="Pilotin"/>
</dbReference>
<keyword evidence="1" id="KW-0732">Signal</keyword>
<gene>
    <name evidence="2" type="primary">ybaY</name>
    <name evidence="2" type="ORF">GCM10009410_30790</name>
</gene>
<sequence length="133" mass="14902">MLKLFPWLKLSVFALLSVMLSACVTVEPPKPVIVNGYAGYLEKIVLPQGCKINIAIIDFNRPGVIISQKNFDVARAPVPFKFILPAELISSGVDYGVVAMITYNGKAIFQTYDKYRVINNDKYTTEVLMKRVK</sequence>
<evidence type="ECO:0000313" key="2">
    <source>
        <dbReference type="EMBL" id="GGP94790.1"/>
    </source>
</evidence>
<evidence type="ECO:0000256" key="1">
    <source>
        <dbReference type="SAM" id="SignalP"/>
    </source>
</evidence>
<dbReference type="Pfam" id="PF09619">
    <property type="entry name" value="YscW"/>
    <property type="match status" value="1"/>
</dbReference>
<keyword evidence="3" id="KW-1185">Reference proteome</keyword>
<dbReference type="Proteomes" id="UP000654004">
    <property type="component" value="Unassembled WGS sequence"/>
</dbReference>
<dbReference type="PANTHER" id="PTHR38013">
    <property type="entry name" value="GLYCOPROTEIN/POLYSACCHARIDE METABOLISM"/>
    <property type="match status" value="1"/>
</dbReference>
<dbReference type="InterPro" id="IPR053196">
    <property type="entry name" value="Lipoprotein_YbaY-like"/>
</dbReference>